<feature type="transmembrane region" description="Helical" evidence="2">
    <location>
        <begin position="169"/>
        <end position="189"/>
    </location>
</feature>
<evidence type="ECO:0000313" key="3">
    <source>
        <dbReference type="EMBL" id="KRX07848.1"/>
    </source>
</evidence>
<feature type="transmembrane region" description="Helical" evidence="2">
    <location>
        <begin position="128"/>
        <end position="148"/>
    </location>
</feature>
<comment type="caution">
    <text evidence="3">The sequence shown here is derived from an EMBL/GenBank/DDBJ whole genome shotgun (WGS) entry which is preliminary data.</text>
</comment>
<feature type="region of interest" description="Disordered" evidence="1">
    <location>
        <begin position="270"/>
        <end position="293"/>
    </location>
</feature>
<evidence type="ECO:0000256" key="1">
    <source>
        <dbReference type="SAM" id="MobiDB-lite"/>
    </source>
</evidence>
<gene>
    <name evidence="3" type="ORF">PPERSA_10132</name>
</gene>
<keyword evidence="2" id="KW-1133">Transmembrane helix</keyword>
<evidence type="ECO:0000313" key="4">
    <source>
        <dbReference type="Proteomes" id="UP000054937"/>
    </source>
</evidence>
<feature type="compositionally biased region" description="Low complexity" evidence="1">
    <location>
        <begin position="12"/>
        <end position="21"/>
    </location>
</feature>
<organism evidence="3 4">
    <name type="scientific">Pseudocohnilembus persalinus</name>
    <name type="common">Ciliate</name>
    <dbReference type="NCBI Taxonomy" id="266149"/>
    <lineage>
        <taxon>Eukaryota</taxon>
        <taxon>Sar</taxon>
        <taxon>Alveolata</taxon>
        <taxon>Ciliophora</taxon>
        <taxon>Intramacronucleata</taxon>
        <taxon>Oligohymenophorea</taxon>
        <taxon>Scuticociliatia</taxon>
        <taxon>Philasterida</taxon>
        <taxon>Pseudocohnilembidae</taxon>
        <taxon>Pseudocohnilembus</taxon>
    </lineage>
</organism>
<feature type="transmembrane region" description="Helical" evidence="2">
    <location>
        <begin position="226"/>
        <end position="247"/>
    </location>
</feature>
<sequence length="309" mass="37216">MSQNLFAKQPGQQRQSQNNNEEQLQVEMMPSNDNYNNNNNNYYQDQNYNQNYQQQQQQFIQGRPVQLQQQGQPVQNFIYINSFQPGHNQHLILLHRYRESQARLYCISIFLFCVAIFGLIFSVLGQEYIATAGYILDITHYCFCYWSVKIAKQVVIDKIFENLKKCVKYLKWSYFFQFLSFTLTVLQILSQMQWAKNEQEENDDWKQYKKDKDEDERYTDDELKGYMGYLAIYLIVTILYHSCFGWYKYKYIQQAKNIYDHFVVQNPNWDQQRQQQQQQNQEEVPQWGSNPRMSELKSDALTTWLCGQT</sequence>
<dbReference type="Proteomes" id="UP000054937">
    <property type="component" value="Unassembled WGS sequence"/>
</dbReference>
<reference evidence="3 4" key="1">
    <citation type="journal article" date="2015" name="Sci. Rep.">
        <title>Genome of the facultative scuticociliatosis pathogen Pseudocohnilembus persalinus provides insight into its virulence through horizontal gene transfer.</title>
        <authorList>
            <person name="Xiong J."/>
            <person name="Wang G."/>
            <person name="Cheng J."/>
            <person name="Tian M."/>
            <person name="Pan X."/>
            <person name="Warren A."/>
            <person name="Jiang C."/>
            <person name="Yuan D."/>
            <person name="Miao W."/>
        </authorList>
    </citation>
    <scope>NUCLEOTIDE SEQUENCE [LARGE SCALE GENOMIC DNA]</scope>
    <source>
        <strain evidence="3">36N120E</strain>
    </source>
</reference>
<protein>
    <recommendedName>
        <fullName evidence="5">Transmembrane protein</fullName>
    </recommendedName>
</protein>
<evidence type="ECO:0000256" key="2">
    <source>
        <dbReference type="SAM" id="Phobius"/>
    </source>
</evidence>
<feature type="transmembrane region" description="Helical" evidence="2">
    <location>
        <begin position="104"/>
        <end position="122"/>
    </location>
</feature>
<dbReference type="EMBL" id="LDAU01000079">
    <property type="protein sequence ID" value="KRX07848.1"/>
    <property type="molecule type" value="Genomic_DNA"/>
</dbReference>
<feature type="region of interest" description="Disordered" evidence="1">
    <location>
        <begin position="1"/>
        <end position="21"/>
    </location>
</feature>
<proteinExistence type="predicted"/>
<dbReference type="InParanoid" id="A0A0V0R116"/>
<keyword evidence="4" id="KW-1185">Reference proteome</keyword>
<feature type="compositionally biased region" description="Low complexity" evidence="1">
    <location>
        <begin position="270"/>
        <end position="287"/>
    </location>
</feature>
<keyword evidence="2" id="KW-0472">Membrane</keyword>
<keyword evidence="2" id="KW-0812">Transmembrane</keyword>
<dbReference type="AlphaFoldDB" id="A0A0V0R116"/>
<accession>A0A0V0R116</accession>
<name>A0A0V0R116_PSEPJ</name>
<evidence type="ECO:0008006" key="5">
    <source>
        <dbReference type="Google" id="ProtNLM"/>
    </source>
</evidence>